<dbReference type="GeneID" id="107463033"/>
<reference evidence="3" key="2">
    <citation type="submission" date="2025-08" db="UniProtKB">
        <authorList>
            <consortium name="RefSeq"/>
        </authorList>
    </citation>
    <scope>IDENTIFICATION</scope>
    <source>
        <tissue evidence="3">Whole plant</tissue>
    </source>
</reference>
<dbReference type="InterPro" id="IPR039265">
    <property type="entry name" value="DIR1-like"/>
</dbReference>
<dbReference type="Gene3D" id="1.10.110.10">
    <property type="entry name" value="Plant lipid-transfer and hydrophobic proteins"/>
    <property type="match status" value="1"/>
</dbReference>
<dbReference type="KEGG" id="adu:107463033"/>
<dbReference type="PANTHER" id="PTHR33122:SF33">
    <property type="entry name" value="BIFUNCTIONAL INHIBITOR_LIPID-TRANSFER PROTEIN_SEED STORAGE 2S ALBUMIN SUPERFAMILY PROTEIN"/>
    <property type="match status" value="1"/>
</dbReference>
<protein>
    <submittedName>
        <fullName evidence="3">Lipid-transfer protein DIR1</fullName>
    </submittedName>
</protein>
<dbReference type="SUPFAM" id="SSF47699">
    <property type="entry name" value="Bifunctional inhibitor/lipid-transfer protein/seed storage 2S albumin"/>
    <property type="match status" value="1"/>
</dbReference>
<organism evidence="2 3">
    <name type="scientific">Arachis duranensis</name>
    <name type="common">Wild peanut</name>
    <dbReference type="NCBI Taxonomy" id="130453"/>
    <lineage>
        <taxon>Eukaryota</taxon>
        <taxon>Viridiplantae</taxon>
        <taxon>Streptophyta</taxon>
        <taxon>Embryophyta</taxon>
        <taxon>Tracheophyta</taxon>
        <taxon>Spermatophyta</taxon>
        <taxon>Magnoliopsida</taxon>
        <taxon>eudicotyledons</taxon>
        <taxon>Gunneridae</taxon>
        <taxon>Pentapetalae</taxon>
        <taxon>rosids</taxon>
        <taxon>fabids</taxon>
        <taxon>Fabales</taxon>
        <taxon>Fabaceae</taxon>
        <taxon>Papilionoideae</taxon>
        <taxon>50 kb inversion clade</taxon>
        <taxon>dalbergioids sensu lato</taxon>
        <taxon>Dalbergieae</taxon>
        <taxon>Pterocarpus clade</taxon>
        <taxon>Arachis</taxon>
    </lineage>
</organism>
<proteinExistence type="predicted"/>
<dbReference type="Proteomes" id="UP000515211">
    <property type="component" value="Chromosome 8"/>
</dbReference>
<name>A0A6P5MQH7_ARADU</name>
<dbReference type="RefSeq" id="XP_015937223.1">
    <property type="nucleotide sequence ID" value="XM_016081737.3"/>
</dbReference>
<reference evidence="2" key="1">
    <citation type="journal article" date="2016" name="Nat. Genet.">
        <title>The genome sequences of Arachis duranensis and Arachis ipaensis, the diploid ancestors of cultivated peanut.</title>
        <authorList>
            <person name="Bertioli D.J."/>
            <person name="Cannon S.B."/>
            <person name="Froenicke L."/>
            <person name="Huang G."/>
            <person name="Farmer A.D."/>
            <person name="Cannon E.K."/>
            <person name="Liu X."/>
            <person name="Gao D."/>
            <person name="Clevenger J."/>
            <person name="Dash S."/>
            <person name="Ren L."/>
            <person name="Moretzsohn M.C."/>
            <person name="Shirasawa K."/>
            <person name="Huang W."/>
            <person name="Vidigal B."/>
            <person name="Abernathy B."/>
            <person name="Chu Y."/>
            <person name="Niederhuth C.E."/>
            <person name="Umale P."/>
            <person name="Araujo A.C."/>
            <person name="Kozik A."/>
            <person name="Kim K.D."/>
            <person name="Burow M.D."/>
            <person name="Varshney R.K."/>
            <person name="Wang X."/>
            <person name="Zhang X."/>
            <person name="Barkley N."/>
            <person name="Guimaraes P.M."/>
            <person name="Isobe S."/>
            <person name="Guo B."/>
            <person name="Liao B."/>
            <person name="Stalker H.T."/>
            <person name="Schmitz R.J."/>
            <person name="Scheffler B.E."/>
            <person name="Leal-Bertioli S.C."/>
            <person name="Xun X."/>
            <person name="Jackson S.A."/>
            <person name="Michelmore R."/>
            <person name="Ozias-Akins P."/>
        </authorList>
    </citation>
    <scope>NUCLEOTIDE SEQUENCE [LARGE SCALE GENOMIC DNA]</scope>
    <source>
        <strain evidence="2">cv. V14167</strain>
    </source>
</reference>
<dbReference type="Pfam" id="PF14368">
    <property type="entry name" value="LTP_2"/>
    <property type="match status" value="1"/>
</dbReference>
<feature type="domain" description="Bifunctional inhibitor/plant lipid transfer protein/seed storage helical" evidence="1">
    <location>
        <begin position="23"/>
        <end position="100"/>
    </location>
</feature>
<dbReference type="GO" id="GO:0005504">
    <property type="term" value="F:fatty acid binding"/>
    <property type="evidence" value="ECO:0007669"/>
    <property type="project" value="InterPro"/>
</dbReference>
<evidence type="ECO:0000259" key="1">
    <source>
        <dbReference type="Pfam" id="PF14368"/>
    </source>
</evidence>
<evidence type="ECO:0000313" key="2">
    <source>
        <dbReference type="Proteomes" id="UP000515211"/>
    </source>
</evidence>
<dbReference type="PANTHER" id="PTHR33122">
    <property type="entry name" value="LIPID BINDING PROTEIN-RELATED"/>
    <property type="match status" value="1"/>
</dbReference>
<evidence type="ECO:0000313" key="3">
    <source>
        <dbReference type="RefSeq" id="XP_015937223.1"/>
    </source>
</evidence>
<dbReference type="GO" id="GO:0009627">
    <property type="term" value="P:systemic acquired resistance"/>
    <property type="evidence" value="ECO:0007669"/>
    <property type="project" value="InterPro"/>
</dbReference>
<dbReference type="AlphaFoldDB" id="A0A6P5MQH7"/>
<gene>
    <name evidence="3" type="primary">LOC107463033</name>
</gene>
<dbReference type="InterPro" id="IPR036312">
    <property type="entry name" value="Bifun_inhib/LTP/seed_sf"/>
</dbReference>
<dbReference type="OrthoDB" id="1911693at2759"/>
<dbReference type="InterPro" id="IPR016140">
    <property type="entry name" value="Bifunc_inhib/LTP/seed_store"/>
</dbReference>
<sequence length="107" mass="11577">MKLFESKVPWFFLVLYCVTILGAKGQSTPCTSTFFSALVQLLPCRTAVAPFSPIPPSDDCCNAVMALGQPCLCFLVNGPPISGVDRNMALQLPEKCAANFEPCDIMK</sequence>
<keyword evidence="2" id="KW-1185">Reference proteome</keyword>
<accession>A0A6P5MQH7</accession>